<dbReference type="PROSITE" id="PS51257">
    <property type="entry name" value="PROKAR_LIPOPROTEIN"/>
    <property type="match status" value="1"/>
</dbReference>
<proteinExistence type="predicted"/>
<evidence type="ECO:0008006" key="3">
    <source>
        <dbReference type="Google" id="ProtNLM"/>
    </source>
</evidence>
<gene>
    <name evidence="1" type="ORF">MCHLDSM_04849</name>
</gene>
<keyword evidence="2" id="KW-1185">Reference proteome</keyword>
<dbReference type="EMBL" id="JYNL01000064">
    <property type="protein sequence ID" value="KMO69966.1"/>
    <property type="molecule type" value="Genomic_DNA"/>
</dbReference>
<dbReference type="PATRIC" id="fig|37916.4.peg.4856"/>
<sequence>MRGRYACTIWTVAAVAFTACGRGTAIDTLITFDGERRTITTANVTCTRQPDESLVVLVVEKTARTVRIHLSQRGHIAVLKAGFRYDELSGFVGDPEQMTGSKVDDNFTVRGRMPPADGERDWHSFTIETSCPSYRNAVPADTVPNIGSP</sequence>
<dbReference type="AlphaFoldDB" id="A0A0J6YAN8"/>
<accession>A0A0J6YAN8</accession>
<evidence type="ECO:0000313" key="2">
    <source>
        <dbReference type="Proteomes" id="UP000036513"/>
    </source>
</evidence>
<evidence type="ECO:0000313" key="1">
    <source>
        <dbReference type="EMBL" id="KMO69966.1"/>
    </source>
</evidence>
<comment type="caution">
    <text evidence="1">The sequence shown here is derived from an EMBL/GenBank/DDBJ whole genome shotgun (WGS) entry which is preliminary data.</text>
</comment>
<dbReference type="Proteomes" id="UP000036513">
    <property type="component" value="Unassembled WGS sequence"/>
</dbReference>
<name>A0A0J6YAN8_9MYCO</name>
<protein>
    <recommendedName>
        <fullName evidence="3">Lipoprotein LppE</fullName>
    </recommendedName>
</protein>
<organism evidence="1 2">
    <name type="scientific">Mycolicibacterium chlorophenolicum</name>
    <dbReference type="NCBI Taxonomy" id="37916"/>
    <lineage>
        <taxon>Bacteria</taxon>
        <taxon>Bacillati</taxon>
        <taxon>Actinomycetota</taxon>
        <taxon>Actinomycetes</taxon>
        <taxon>Mycobacteriales</taxon>
        <taxon>Mycobacteriaceae</taxon>
        <taxon>Mycolicibacterium</taxon>
    </lineage>
</organism>
<reference evidence="1 2" key="1">
    <citation type="journal article" date="2015" name="Genome Biol. Evol.">
        <title>Characterization of Three Mycobacterium spp. with Potential Use in Bioremediation by Genome Sequencing and Comparative Genomics.</title>
        <authorList>
            <person name="Das S."/>
            <person name="Pettersson B.M."/>
            <person name="Behra P.R."/>
            <person name="Ramesh M."/>
            <person name="Dasgupta S."/>
            <person name="Bhattacharya A."/>
            <person name="Kirsebom L.A."/>
        </authorList>
    </citation>
    <scope>NUCLEOTIDE SEQUENCE [LARGE SCALE GENOMIC DNA]</scope>
    <source>
        <strain evidence="1 2">DSM 43826</strain>
    </source>
</reference>